<sequence length="75" mass="8373">MDHNANYYHWLTNANAEIVEELRSYSEKDIEDSFYKNLSFGTGGLRGTIGAGTNRMNVHTVGKASQGLSDYLNKT</sequence>
<keyword evidence="2" id="KW-0460">Magnesium</keyword>
<evidence type="ECO:0000313" key="4">
    <source>
        <dbReference type="EMBL" id="NGW66782.1"/>
    </source>
</evidence>
<accession>A0A6M1XPC4</accession>
<evidence type="ECO:0000256" key="3">
    <source>
        <dbReference type="ARBA" id="ARBA00023235"/>
    </source>
</evidence>
<gene>
    <name evidence="4" type="ORF">G6Y24_04625</name>
</gene>
<feature type="non-terminal residue" evidence="4">
    <location>
        <position position="75"/>
    </location>
</feature>
<dbReference type="GO" id="GO:0008973">
    <property type="term" value="F:phosphopentomutase activity"/>
    <property type="evidence" value="ECO:0007669"/>
    <property type="project" value="TreeGrafter"/>
</dbReference>
<proteinExistence type="predicted"/>
<evidence type="ECO:0000256" key="1">
    <source>
        <dbReference type="ARBA" id="ARBA00022723"/>
    </source>
</evidence>
<dbReference type="AlphaFoldDB" id="A0A6M1XPC4"/>
<dbReference type="PANTHER" id="PTHR45745">
    <property type="entry name" value="PHOSPHOMANNOMUTASE 45A"/>
    <property type="match status" value="1"/>
</dbReference>
<evidence type="ECO:0000313" key="5">
    <source>
        <dbReference type="Proteomes" id="UP000473113"/>
    </source>
</evidence>
<keyword evidence="1" id="KW-0479">Metal-binding</keyword>
<dbReference type="GO" id="GO:0006166">
    <property type="term" value="P:purine ribonucleoside salvage"/>
    <property type="evidence" value="ECO:0007669"/>
    <property type="project" value="TreeGrafter"/>
</dbReference>
<dbReference type="EMBL" id="JAALTR010000136">
    <property type="protein sequence ID" value="NGW66782.1"/>
    <property type="molecule type" value="Genomic_DNA"/>
</dbReference>
<dbReference type="Gene3D" id="3.40.120.10">
    <property type="entry name" value="Alpha-D-Glucose-1,6-Bisphosphate, subunit A, domain 3"/>
    <property type="match status" value="1"/>
</dbReference>
<organism evidence="4 5">
    <name type="scientific">Staphylococcus aureus</name>
    <dbReference type="NCBI Taxonomy" id="1280"/>
    <lineage>
        <taxon>Bacteria</taxon>
        <taxon>Bacillati</taxon>
        <taxon>Bacillota</taxon>
        <taxon>Bacilli</taxon>
        <taxon>Bacillales</taxon>
        <taxon>Staphylococcaceae</taxon>
        <taxon>Staphylococcus</taxon>
    </lineage>
</organism>
<evidence type="ECO:0000256" key="2">
    <source>
        <dbReference type="ARBA" id="ARBA00022842"/>
    </source>
</evidence>
<dbReference type="GO" id="GO:0005975">
    <property type="term" value="P:carbohydrate metabolic process"/>
    <property type="evidence" value="ECO:0007669"/>
    <property type="project" value="InterPro"/>
</dbReference>
<dbReference type="SUPFAM" id="SSF53738">
    <property type="entry name" value="Phosphoglucomutase, first 3 domains"/>
    <property type="match status" value="1"/>
</dbReference>
<keyword evidence="3" id="KW-0413">Isomerase</keyword>
<protein>
    <submittedName>
        <fullName evidence="4">Phospho-sugar mutase</fullName>
    </submittedName>
</protein>
<name>A0A6M1XPC4_STAAU</name>
<dbReference type="PANTHER" id="PTHR45745:SF1">
    <property type="entry name" value="PHOSPHOGLUCOMUTASE 2B-RELATED"/>
    <property type="match status" value="1"/>
</dbReference>
<comment type="caution">
    <text evidence="4">The sequence shown here is derived from an EMBL/GenBank/DDBJ whole genome shotgun (WGS) entry which is preliminary data.</text>
</comment>
<dbReference type="InterPro" id="IPR016055">
    <property type="entry name" value="A-D-PHexomutase_a/b/a-I/II/III"/>
</dbReference>
<dbReference type="Proteomes" id="UP000473113">
    <property type="component" value="Unassembled WGS sequence"/>
</dbReference>
<reference evidence="4 5" key="1">
    <citation type="submission" date="2020-02" db="EMBL/GenBank/DDBJ databases">
        <title>Detection of Heterogeneous Vancomycin Intermediate Resistance in Methicillin Resistant Staphylococcus aureus Isolates from Latin-America.</title>
        <authorList>
            <person name="Castro-Cardozo B."/>
            <person name="Berrio M."/>
            <person name="Vargas M.L."/>
            <person name="Carvajal L.P."/>
            <person name="Millan L.V."/>
            <person name="Rios R."/>
            <person name="Hernandez A."/>
            <person name="Rincon S.L."/>
            <person name="Cubides P."/>
            <person name="Forero E."/>
            <person name="Dinh A."/>
            <person name="Seas C."/>
            <person name="Munita J.M."/>
            <person name="Arias C.A."/>
            <person name="Reyes J."/>
            <person name="Diaz L."/>
        </authorList>
    </citation>
    <scope>NUCLEOTIDE SEQUENCE [LARGE SCALE GENOMIC DNA]</scope>
    <source>
        <strain evidence="4 5">UG255</strain>
    </source>
</reference>
<dbReference type="GO" id="GO:0046872">
    <property type="term" value="F:metal ion binding"/>
    <property type="evidence" value="ECO:0007669"/>
    <property type="project" value="UniProtKB-KW"/>
</dbReference>